<evidence type="ECO:0000256" key="1">
    <source>
        <dbReference type="SAM" id="MobiDB-lite"/>
    </source>
</evidence>
<keyword evidence="3" id="KW-1185">Reference proteome</keyword>
<dbReference type="EMBL" id="KK107829">
    <property type="protein sequence ID" value="EZA47537.1"/>
    <property type="molecule type" value="Genomic_DNA"/>
</dbReference>
<evidence type="ECO:0000313" key="3">
    <source>
        <dbReference type="Proteomes" id="UP000053097"/>
    </source>
</evidence>
<dbReference type="AlphaFoldDB" id="A0A026VUV9"/>
<feature type="compositionally biased region" description="Polar residues" evidence="1">
    <location>
        <begin position="36"/>
        <end position="46"/>
    </location>
</feature>
<reference evidence="2 3" key="1">
    <citation type="journal article" date="2014" name="Curr. Biol.">
        <title>The genome of the clonal raider ant Cerapachys biroi.</title>
        <authorList>
            <person name="Oxley P.R."/>
            <person name="Ji L."/>
            <person name="Fetter-Pruneda I."/>
            <person name="McKenzie S.K."/>
            <person name="Li C."/>
            <person name="Hu H."/>
            <person name="Zhang G."/>
            <person name="Kronauer D.J."/>
        </authorList>
    </citation>
    <scope>NUCLEOTIDE SEQUENCE [LARGE SCALE GENOMIC DNA]</scope>
</reference>
<organism evidence="2 3">
    <name type="scientific">Ooceraea biroi</name>
    <name type="common">Clonal raider ant</name>
    <name type="synonym">Cerapachys biroi</name>
    <dbReference type="NCBI Taxonomy" id="2015173"/>
    <lineage>
        <taxon>Eukaryota</taxon>
        <taxon>Metazoa</taxon>
        <taxon>Ecdysozoa</taxon>
        <taxon>Arthropoda</taxon>
        <taxon>Hexapoda</taxon>
        <taxon>Insecta</taxon>
        <taxon>Pterygota</taxon>
        <taxon>Neoptera</taxon>
        <taxon>Endopterygota</taxon>
        <taxon>Hymenoptera</taxon>
        <taxon>Apocrita</taxon>
        <taxon>Aculeata</taxon>
        <taxon>Formicoidea</taxon>
        <taxon>Formicidae</taxon>
        <taxon>Dorylinae</taxon>
        <taxon>Ooceraea</taxon>
    </lineage>
</organism>
<accession>A0A026VUV9</accession>
<gene>
    <name evidence="2" type="ORF">X777_16206</name>
</gene>
<name>A0A026VUV9_OOCBI</name>
<feature type="region of interest" description="Disordered" evidence="1">
    <location>
        <begin position="33"/>
        <end position="55"/>
    </location>
</feature>
<sequence>MDKIKQYDEVTIDIEVNLVGKYLSQKIYELNRNKNKQTAESINTGEPANPTVEGM</sequence>
<evidence type="ECO:0000313" key="2">
    <source>
        <dbReference type="EMBL" id="EZA47537.1"/>
    </source>
</evidence>
<protein>
    <submittedName>
        <fullName evidence="2">Uncharacterized protein</fullName>
    </submittedName>
</protein>
<proteinExistence type="predicted"/>
<dbReference type="Proteomes" id="UP000053097">
    <property type="component" value="Unassembled WGS sequence"/>
</dbReference>